<keyword evidence="2" id="KW-1185">Reference proteome</keyword>
<name>A0A8J3JL21_9ACTN</name>
<evidence type="ECO:0000313" key="1">
    <source>
        <dbReference type="EMBL" id="GIF80865.1"/>
    </source>
</evidence>
<dbReference type="EMBL" id="BONF01000011">
    <property type="protein sequence ID" value="GIF80865.1"/>
    <property type="molecule type" value="Genomic_DNA"/>
</dbReference>
<sequence>MSGTSSGAFSGDLGKWLALAGALAALGLLPKAWQKAISAAGAAYVIAKML</sequence>
<dbReference type="Proteomes" id="UP000601223">
    <property type="component" value="Unassembled WGS sequence"/>
</dbReference>
<gene>
    <name evidence="1" type="ORF">Cba03nite_22140</name>
</gene>
<proteinExistence type="predicted"/>
<organism evidence="1 2">
    <name type="scientific">Catellatospora bangladeshensis</name>
    <dbReference type="NCBI Taxonomy" id="310355"/>
    <lineage>
        <taxon>Bacteria</taxon>
        <taxon>Bacillati</taxon>
        <taxon>Actinomycetota</taxon>
        <taxon>Actinomycetes</taxon>
        <taxon>Micromonosporales</taxon>
        <taxon>Micromonosporaceae</taxon>
        <taxon>Catellatospora</taxon>
    </lineage>
</organism>
<reference evidence="1 2" key="1">
    <citation type="submission" date="2021-01" db="EMBL/GenBank/DDBJ databases">
        <title>Whole genome shotgun sequence of Catellatospora bangladeshensis NBRC 107357.</title>
        <authorList>
            <person name="Komaki H."/>
            <person name="Tamura T."/>
        </authorList>
    </citation>
    <scope>NUCLEOTIDE SEQUENCE [LARGE SCALE GENOMIC DNA]</scope>
    <source>
        <strain evidence="1 2">NBRC 107357</strain>
    </source>
</reference>
<dbReference type="AlphaFoldDB" id="A0A8J3JL21"/>
<evidence type="ECO:0000313" key="2">
    <source>
        <dbReference type="Proteomes" id="UP000601223"/>
    </source>
</evidence>
<protein>
    <submittedName>
        <fullName evidence="1">Uncharacterized protein</fullName>
    </submittedName>
</protein>
<comment type="caution">
    <text evidence="1">The sequence shown here is derived from an EMBL/GenBank/DDBJ whole genome shotgun (WGS) entry which is preliminary data.</text>
</comment>
<accession>A0A8J3JL21</accession>